<dbReference type="InterPro" id="IPR027372">
    <property type="entry name" value="Phytase-like_dom"/>
</dbReference>
<protein>
    <submittedName>
        <fullName evidence="2">Esterase-like activity of phytase family protein</fullName>
    </submittedName>
</protein>
<dbReference type="SUPFAM" id="SSF75011">
    <property type="entry name" value="3-carboxy-cis,cis-mucoante lactonizing enzyme"/>
    <property type="match status" value="1"/>
</dbReference>
<dbReference type="Pfam" id="PF17963">
    <property type="entry name" value="Big_9"/>
    <property type="match status" value="1"/>
</dbReference>
<dbReference type="PANTHER" id="PTHR37957">
    <property type="entry name" value="BLR7070 PROTEIN"/>
    <property type="match status" value="1"/>
</dbReference>
<reference evidence="2 3" key="1">
    <citation type="submission" date="2024-09" db="EMBL/GenBank/DDBJ databases">
        <authorList>
            <person name="Lee S.D."/>
        </authorList>
    </citation>
    <scope>NUCLEOTIDE SEQUENCE [LARGE SCALE GENOMIC DNA]</scope>
    <source>
        <strain evidence="2 3">N1-1</strain>
    </source>
</reference>
<dbReference type="EMBL" id="JBHEZX010000013">
    <property type="protein sequence ID" value="MFC1412814.1"/>
    <property type="molecule type" value="Genomic_DNA"/>
</dbReference>
<dbReference type="Gene3D" id="2.60.40.3440">
    <property type="match status" value="1"/>
</dbReference>
<feature type="domain" description="Phytase-like" evidence="1">
    <location>
        <begin position="148"/>
        <end position="510"/>
    </location>
</feature>
<accession>A0ABV6VGF9</accession>
<evidence type="ECO:0000313" key="2">
    <source>
        <dbReference type="EMBL" id="MFC1412814.1"/>
    </source>
</evidence>
<evidence type="ECO:0000259" key="1">
    <source>
        <dbReference type="Pfam" id="PF13449"/>
    </source>
</evidence>
<name>A0ABV6VGF9_9ACTN</name>
<keyword evidence="3" id="KW-1185">Reference proteome</keyword>
<comment type="caution">
    <text evidence="2">The sequence shown here is derived from an EMBL/GenBank/DDBJ whole genome shotgun (WGS) entry which is preliminary data.</text>
</comment>
<dbReference type="RefSeq" id="WP_380513855.1">
    <property type="nucleotide sequence ID" value="NZ_JBHEZX010000013.1"/>
</dbReference>
<proteinExistence type="predicted"/>
<dbReference type="PANTHER" id="PTHR37957:SF1">
    <property type="entry name" value="PHYTASE-LIKE DOMAIN-CONTAINING PROTEIN"/>
    <property type="match status" value="1"/>
</dbReference>
<dbReference type="Pfam" id="PF13449">
    <property type="entry name" value="Phytase-like"/>
    <property type="match status" value="1"/>
</dbReference>
<dbReference type="Proteomes" id="UP001592582">
    <property type="component" value="Unassembled WGS sequence"/>
</dbReference>
<gene>
    <name evidence="2" type="ORF">ACEZDG_26455</name>
</gene>
<organism evidence="2 3">
    <name type="scientific">Streptacidiphilus alkalitolerans</name>
    <dbReference type="NCBI Taxonomy" id="3342712"/>
    <lineage>
        <taxon>Bacteria</taxon>
        <taxon>Bacillati</taxon>
        <taxon>Actinomycetota</taxon>
        <taxon>Actinomycetes</taxon>
        <taxon>Kitasatosporales</taxon>
        <taxon>Streptomycetaceae</taxon>
        <taxon>Streptacidiphilus</taxon>
    </lineage>
</organism>
<evidence type="ECO:0000313" key="3">
    <source>
        <dbReference type="Proteomes" id="UP001592582"/>
    </source>
</evidence>
<sequence length="571" mass="59173">MTPGLLSRKRTRAALAVGVVIAMAGTGTAVAHGVGWLSAPTHDFGAVADSFTGHGTVTGDVLRNDHGATAVVRHTDPADGTVTVDPDGSFSYTPKAGFKGTDTFTYTATDAVQLFKDATAKGAPLPPLATVPGPNGSTTSISGEGYGSSLAPVPGRAGWFYGLTDRGPNADDPLGNKSEPLPGFTPQIGEFKLVGGKAELQRTVTLKGPKSVKGPAGVFGQPYSGRPPLAPDTKETIDSVADSHGAVGVPLANDPDGYDSEGLVALPDGTFWVSDEYGPYVTHFDAQGYELGRLTPDKDSPNNAFHKVVGYLPAVLADRANNKGMEGLTVTPDGSTLVGAMQAALQLPDLGSTKYSKVAATRIITINLRTYQTKQYLYLLDNPASTGDANSEITALSNTKFLVDERDGNFEPFAGKTLYQVDINGATDVSDLTIGGKSPEALIGADSTNAALAALTAAGVQVAQKQPYVQVGTLLSQLDPTGKLFGHDKVEGVATTDAGRTLYLSNDDDFGIDYIGDNGDSSPVADPDGTWGVHQKTLPATGEADSGEILKVDTAKLPAVLKTVTVTVHVR</sequence>